<dbReference type="Proteomes" id="UP000248817">
    <property type="component" value="Unassembled WGS sequence"/>
</dbReference>
<keyword evidence="2" id="KW-1185">Reference proteome</keyword>
<dbReference type="EMBL" id="KZ825590">
    <property type="protein sequence ID" value="PYI26618.1"/>
    <property type="molecule type" value="Genomic_DNA"/>
</dbReference>
<proteinExistence type="predicted"/>
<organism evidence="1 2">
    <name type="scientific">Aspergillus indologenus CBS 114.80</name>
    <dbReference type="NCBI Taxonomy" id="1450541"/>
    <lineage>
        <taxon>Eukaryota</taxon>
        <taxon>Fungi</taxon>
        <taxon>Dikarya</taxon>
        <taxon>Ascomycota</taxon>
        <taxon>Pezizomycotina</taxon>
        <taxon>Eurotiomycetes</taxon>
        <taxon>Eurotiomycetidae</taxon>
        <taxon>Eurotiales</taxon>
        <taxon>Aspergillaceae</taxon>
        <taxon>Aspergillus</taxon>
        <taxon>Aspergillus subgen. Circumdati</taxon>
    </lineage>
</organism>
<gene>
    <name evidence="1" type="ORF">BP00DRAFT_52352</name>
</gene>
<reference evidence="1 2" key="1">
    <citation type="submission" date="2018-02" db="EMBL/GenBank/DDBJ databases">
        <title>The genomes of Aspergillus section Nigri reveals drivers in fungal speciation.</title>
        <authorList>
            <consortium name="DOE Joint Genome Institute"/>
            <person name="Vesth T.C."/>
            <person name="Nybo J."/>
            <person name="Theobald S."/>
            <person name="Brandl J."/>
            <person name="Frisvad J.C."/>
            <person name="Nielsen K.F."/>
            <person name="Lyhne E.K."/>
            <person name="Kogle M.E."/>
            <person name="Kuo A."/>
            <person name="Riley R."/>
            <person name="Clum A."/>
            <person name="Nolan M."/>
            <person name="Lipzen A."/>
            <person name="Salamov A."/>
            <person name="Henrissat B."/>
            <person name="Wiebenga A."/>
            <person name="De vries R.P."/>
            <person name="Grigoriev I.V."/>
            <person name="Mortensen U.H."/>
            <person name="Andersen M.R."/>
            <person name="Baker S.E."/>
        </authorList>
    </citation>
    <scope>NUCLEOTIDE SEQUENCE [LARGE SCALE GENOMIC DNA]</scope>
    <source>
        <strain evidence="1 2">CBS 114.80</strain>
    </source>
</reference>
<evidence type="ECO:0000313" key="2">
    <source>
        <dbReference type="Proteomes" id="UP000248817"/>
    </source>
</evidence>
<sequence>MEDARTVFSRVDEEGTVDDALAGRNVRNLLTANARTGGRVDAERGGVDRWLAGDPGIGGIEAVRKHETGRRVDTTSGSKR</sequence>
<protein>
    <submittedName>
        <fullName evidence="1">Uncharacterized protein</fullName>
    </submittedName>
</protein>
<accession>A0A2V5HQ49</accession>
<dbReference type="AlphaFoldDB" id="A0A2V5HQ49"/>
<evidence type="ECO:0000313" key="1">
    <source>
        <dbReference type="EMBL" id="PYI26618.1"/>
    </source>
</evidence>
<name>A0A2V5HQ49_9EURO</name>